<comment type="caution">
    <text evidence="2">The sequence shown here is derived from an EMBL/GenBank/DDBJ whole genome shotgun (WGS) entry which is preliminary data.</text>
</comment>
<dbReference type="AlphaFoldDB" id="A0A7W5ZWL5"/>
<dbReference type="EMBL" id="JACICY010000005">
    <property type="protein sequence ID" value="MBB3861261.1"/>
    <property type="molecule type" value="Genomic_DNA"/>
</dbReference>
<keyword evidence="1" id="KW-1133">Transmembrane helix</keyword>
<sequence length="287" mass="29307">MPESNWQARPASSKPRSFRGSAVRWGGFAVLTACAGFVSYRLIQLDPRQLVDQASWRLGAAMVAAPVLFAASDKLLASAWSVLAGADGLVASRRTDAIYGRGVLAKYLPGSVFQYASRQIEGASAGLPHGALAKASVLEIALHVPASLTAAGIALALAQVPVLAVLASLGASFVAAKTRNKVLRAGALQFGAFTCFAIAAATIGTALLPGSAALGVFSALFLLSWLAGFLVPVAPGGLGVREAALLALAGSQFPAEPLLACVLALRVASILGDALFGAITLWRASRT</sequence>
<evidence type="ECO:0000313" key="3">
    <source>
        <dbReference type="Proteomes" id="UP000562395"/>
    </source>
</evidence>
<proteinExistence type="predicted"/>
<dbReference type="RefSeq" id="WP_183613693.1">
    <property type="nucleotide sequence ID" value="NZ_JACICY010000005.1"/>
</dbReference>
<keyword evidence="1" id="KW-0472">Membrane</keyword>
<feature type="transmembrane region" description="Helical" evidence="1">
    <location>
        <begin position="22"/>
        <end position="43"/>
    </location>
</feature>
<reference evidence="2 3" key="1">
    <citation type="submission" date="2020-08" db="EMBL/GenBank/DDBJ databases">
        <title>Genomic Encyclopedia of Type Strains, Phase IV (KMG-IV): sequencing the most valuable type-strain genomes for metagenomic binning, comparative biology and taxonomic classification.</title>
        <authorList>
            <person name="Goeker M."/>
        </authorList>
    </citation>
    <scope>NUCLEOTIDE SEQUENCE [LARGE SCALE GENOMIC DNA]</scope>
    <source>
        <strain evidence="2 3">DSM 14552</strain>
    </source>
</reference>
<dbReference type="Proteomes" id="UP000562395">
    <property type="component" value="Unassembled WGS sequence"/>
</dbReference>
<protein>
    <submittedName>
        <fullName evidence="2">Uncharacterized protein</fullName>
    </submittedName>
</protein>
<feature type="transmembrane region" description="Helical" evidence="1">
    <location>
        <begin position="187"/>
        <end position="208"/>
    </location>
</feature>
<feature type="transmembrane region" description="Helical" evidence="1">
    <location>
        <begin position="214"/>
        <end position="238"/>
    </location>
</feature>
<evidence type="ECO:0000313" key="2">
    <source>
        <dbReference type="EMBL" id="MBB3861261.1"/>
    </source>
</evidence>
<name>A0A7W5ZWL5_9SPHN</name>
<keyword evidence="3" id="KW-1185">Reference proteome</keyword>
<evidence type="ECO:0000256" key="1">
    <source>
        <dbReference type="SAM" id="Phobius"/>
    </source>
</evidence>
<feature type="transmembrane region" description="Helical" evidence="1">
    <location>
        <begin position="153"/>
        <end position="175"/>
    </location>
</feature>
<gene>
    <name evidence="2" type="ORF">GGQ88_002533</name>
</gene>
<keyword evidence="1" id="KW-0812">Transmembrane</keyword>
<accession>A0A7W5ZWL5</accession>
<organism evidence="2 3">
    <name type="scientific">Novosphingobium hassiacum</name>
    <dbReference type="NCBI Taxonomy" id="173676"/>
    <lineage>
        <taxon>Bacteria</taxon>
        <taxon>Pseudomonadati</taxon>
        <taxon>Pseudomonadota</taxon>
        <taxon>Alphaproteobacteria</taxon>
        <taxon>Sphingomonadales</taxon>
        <taxon>Sphingomonadaceae</taxon>
        <taxon>Novosphingobium</taxon>
    </lineage>
</organism>